<name>A0A645HK86_9ZZZZ</name>
<reference evidence="1" key="1">
    <citation type="submission" date="2019-08" db="EMBL/GenBank/DDBJ databases">
        <authorList>
            <person name="Kucharzyk K."/>
            <person name="Murdoch R.W."/>
            <person name="Higgins S."/>
            <person name="Loffler F."/>
        </authorList>
    </citation>
    <scope>NUCLEOTIDE SEQUENCE</scope>
</reference>
<sequence>MMAIFGFLLFHQGQADVDPRAALRCIADFDAALVFVDDLPDDGQAEAGSPGLGSDIGFEDARQQLDRKARAIVGNRQACMAEAPFGTQDDARTLESFQRILGIAQQVVDDLA</sequence>
<comment type="caution">
    <text evidence="1">The sequence shown here is derived from an EMBL/GenBank/DDBJ whole genome shotgun (WGS) entry which is preliminary data.</text>
</comment>
<proteinExistence type="predicted"/>
<organism evidence="1">
    <name type="scientific">bioreactor metagenome</name>
    <dbReference type="NCBI Taxonomy" id="1076179"/>
    <lineage>
        <taxon>unclassified sequences</taxon>
        <taxon>metagenomes</taxon>
        <taxon>ecological metagenomes</taxon>
    </lineage>
</organism>
<gene>
    <name evidence="1" type="ORF">SDC9_186327</name>
</gene>
<protein>
    <submittedName>
        <fullName evidence="1">Uncharacterized protein</fullName>
    </submittedName>
</protein>
<dbReference type="AlphaFoldDB" id="A0A645HK86"/>
<evidence type="ECO:0000313" key="1">
    <source>
        <dbReference type="EMBL" id="MPN38802.1"/>
    </source>
</evidence>
<accession>A0A645HK86</accession>
<dbReference type="EMBL" id="VSSQ01094244">
    <property type="protein sequence ID" value="MPN38802.1"/>
    <property type="molecule type" value="Genomic_DNA"/>
</dbReference>